<gene>
    <name evidence="1" type="ORF">BAE44_0018743</name>
</gene>
<name>A0A1E5V560_9POAL</name>
<dbReference type="Proteomes" id="UP000095767">
    <property type="component" value="Unassembled WGS sequence"/>
</dbReference>
<keyword evidence="2" id="KW-1185">Reference proteome</keyword>
<comment type="caution">
    <text evidence="1">The sequence shown here is derived from an EMBL/GenBank/DDBJ whole genome shotgun (WGS) entry which is preliminary data.</text>
</comment>
<sequence>LEVKFNKVRREYNAVAHELAQLAKKTACCDIWRGSSAPSCVSEILASECTFFVE</sequence>
<evidence type="ECO:0008006" key="3">
    <source>
        <dbReference type="Google" id="ProtNLM"/>
    </source>
</evidence>
<protein>
    <recommendedName>
        <fullName evidence="3">RNase H type-1 domain-containing protein</fullName>
    </recommendedName>
</protein>
<evidence type="ECO:0000313" key="1">
    <source>
        <dbReference type="EMBL" id="OEL20238.1"/>
    </source>
</evidence>
<proteinExistence type="predicted"/>
<organism evidence="1 2">
    <name type="scientific">Dichanthelium oligosanthes</name>
    <dbReference type="NCBI Taxonomy" id="888268"/>
    <lineage>
        <taxon>Eukaryota</taxon>
        <taxon>Viridiplantae</taxon>
        <taxon>Streptophyta</taxon>
        <taxon>Embryophyta</taxon>
        <taxon>Tracheophyta</taxon>
        <taxon>Spermatophyta</taxon>
        <taxon>Magnoliopsida</taxon>
        <taxon>Liliopsida</taxon>
        <taxon>Poales</taxon>
        <taxon>Poaceae</taxon>
        <taxon>PACMAD clade</taxon>
        <taxon>Panicoideae</taxon>
        <taxon>Panicodae</taxon>
        <taxon>Paniceae</taxon>
        <taxon>Dichantheliinae</taxon>
        <taxon>Dichanthelium</taxon>
    </lineage>
</organism>
<evidence type="ECO:0000313" key="2">
    <source>
        <dbReference type="Proteomes" id="UP000095767"/>
    </source>
</evidence>
<dbReference type="EMBL" id="LWDX02051372">
    <property type="protein sequence ID" value="OEL20238.1"/>
    <property type="molecule type" value="Genomic_DNA"/>
</dbReference>
<dbReference type="OrthoDB" id="694781at2759"/>
<accession>A0A1E5V560</accession>
<reference evidence="1 2" key="1">
    <citation type="submission" date="2016-09" db="EMBL/GenBank/DDBJ databases">
        <title>The draft genome of Dichanthelium oligosanthes: A C3 panicoid grass species.</title>
        <authorList>
            <person name="Studer A.J."/>
            <person name="Schnable J.C."/>
            <person name="Brutnell T.P."/>
        </authorList>
    </citation>
    <scope>NUCLEOTIDE SEQUENCE [LARGE SCALE GENOMIC DNA]</scope>
    <source>
        <strain evidence="2">cv. Kellogg 1175</strain>
        <tissue evidence="1">Leaf</tissue>
    </source>
</reference>
<feature type="non-terminal residue" evidence="1">
    <location>
        <position position="1"/>
    </location>
</feature>
<dbReference type="AlphaFoldDB" id="A0A1E5V560"/>